<keyword evidence="1" id="KW-1133">Transmembrane helix</keyword>
<keyword evidence="1" id="KW-0472">Membrane</keyword>
<feature type="transmembrane region" description="Helical" evidence="1">
    <location>
        <begin position="114"/>
        <end position="132"/>
    </location>
</feature>
<gene>
    <name evidence="2" type="ordered locus">PYCH_13730</name>
</gene>
<keyword evidence="1" id="KW-0812">Transmembrane</keyword>
<evidence type="ECO:0000313" key="2">
    <source>
        <dbReference type="EMBL" id="AEH25043.1"/>
    </source>
</evidence>
<name>F8AFY9_PYRYC</name>
<dbReference type="STRING" id="529709.PYCH_13730"/>
<sequence>MRIYSNVPGERRSLLMIVRAYMLYLYVATLLAALFTVLNLYWARPKQTLSYLLGTFFFLTSSIMYRDFLSSLKRTRFPVYWRLFRMYSPPLGAYALGHVLIGLVLLVADMLKGGYFFLGLLIITKGLFEHLLSREMVSLSLISLLYDEVSSGRIDMLVLKNPFR</sequence>
<dbReference type="eggNOG" id="arCOG07108">
    <property type="taxonomic scope" value="Archaea"/>
</dbReference>
<dbReference type="RefSeq" id="WP_013906099.1">
    <property type="nucleotide sequence ID" value="NC_015680.1"/>
</dbReference>
<reference evidence="2 3" key="1">
    <citation type="journal article" date="2011" name="J. Bacteriol.">
        <title>Complete genome sequence of the obligate piezophilic hyperthermophilic archaeon Pyrococcus yayanosii CH1.</title>
        <authorList>
            <person name="Jun X."/>
            <person name="Lupeng L."/>
            <person name="Minjuan X."/>
            <person name="Oger P."/>
            <person name="Fengping W."/>
            <person name="Jebbar M."/>
            <person name="Xiang X."/>
        </authorList>
    </citation>
    <scope>NUCLEOTIDE SEQUENCE [LARGE SCALE GENOMIC DNA]</scope>
    <source>
        <strain evidence="3">CH1 / JCM 16557</strain>
    </source>
</reference>
<evidence type="ECO:0000313" key="3">
    <source>
        <dbReference type="Proteomes" id="UP000008386"/>
    </source>
</evidence>
<accession>F8AFY9</accession>
<keyword evidence="3" id="KW-1185">Reference proteome</keyword>
<dbReference type="OrthoDB" id="86338at2157"/>
<dbReference type="EMBL" id="CP002779">
    <property type="protein sequence ID" value="AEH25043.1"/>
    <property type="molecule type" value="Genomic_DNA"/>
</dbReference>
<feature type="transmembrane region" description="Helical" evidence="1">
    <location>
        <begin position="48"/>
        <end position="65"/>
    </location>
</feature>
<protein>
    <submittedName>
        <fullName evidence="2">Uncharacterized protein</fullName>
    </submittedName>
</protein>
<feature type="transmembrane region" description="Helical" evidence="1">
    <location>
        <begin position="21"/>
        <end position="42"/>
    </location>
</feature>
<feature type="transmembrane region" description="Helical" evidence="1">
    <location>
        <begin position="86"/>
        <end position="108"/>
    </location>
</feature>
<proteinExistence type="predicted"/>
<dbReference type="HOGENOM" id="CLU_1615380_0_0_2"/>
<evidence type="ECO:0000256" key="1">
    <source>
        <dbReference type="SAM" id="Phobius"/>
    </source>
</evidence>
<dbReference type="GeneID" id="10837944"/>
<dbReference type="AlphaFoldDB" id="F8AFY9"/>
<dbReference type="Proteomes" id="UP000008386">
    <property type="component" value="Chromosome"/>
</dbReference>
<dbReference type="KEGG" id="pya:PYCH_13730"/>
<organism evidence="2 3">
    <name type="scientific">Pyrococcus yayanosii (strain CH1 / JCM 16557)</name>
    <dbReference type="NCBI Taxonomy" id="529709"/>
    <lineage>
        <taxon>Archaea</taxon>
        <taxon>Methanobacteriati</taxon>
        <taxon>Methanobacteriota</taxon>
        <taxon>Thermococci</taxon>
        <taxon>Thermococcales</taxon>
        <taxon>Thermococcaceae</taxon>
        <taxon>Pyrococcus</taxon>
    </lineage>
</organism>